<dbReference type="InterPro" id="IPR010572">
    <property type="entry name" value="Tail_dom"/>
</dbReference>
<protein>
    <recommendedName>
        <fullName evidence="2">Tail spike domain-containing protein</fullName>
    </recommendedName>
</protein>
<dbReference type="InterPro" id="IPR007119">
    <property type="entry name" value="Phage_tail_spike_N"/>
</dbReference>
<evidence type="ECO:0000256" key="1">
    <source>
        <dbReference type="SAM" id="MobiDB-lite"/>
    </source>
</evidence>
<name>A0A3N0AH78_9ACTN</name>
<dbReference type="Pfam" id="PF06605">
    <property type="entry name" value="Prophage_tail"/>
    <property type="match status" value="1"/>
</dbReference>
<evidence type="ECO:0000313" key="4">
    <source>
        <dbReference type="Proteomes" id="UP000267368"/>
    </source>
</evidence>
<evidence type="ECO:0000313" key="3">
    <source>
        <dbReference type="EMBL" id="RNL20800.1"/>
    </source>
</evidence>
<accession>A0A3N0AH78</accession>
<feature type="region of interest" description="Disordered" evidence="1">
    <location>
        <begin position="252"/>
        <end position="275"/>
    </location>
</feature>
<dbReference type="EMBL" id="QICB01000002">
    <property type="protein sequence ID" value="RNL20800.1"/>
    <property type="molecule type" value="Genomic_DNA"/>
</dbReference>
<feature type="domain" description="Tail spike" evidence="2">
    <location>
        <begin position="118"/>
        <end position="365"/>
    </location>
</feature>
<feature type="compositionally biased region" description="Basic and acidic residues" evidence="1">
    <location>
        <begin position="260"/>
        <end position="275"/>
    </location>
</feature>
<reference evidence="4" key="1">
    <citation type="submission" date="2018-05" db="EMBL/GenBank/DDBJ databases">
        <title>Genome Sequencing of selected type strains of the family Eggerthellaceae.</title>
        <authorList>
            <person name="Danylec N."/>
            <person name="Stoll D.A."/>
            <person name="Doetsch A."/>
            <person name="Huch M."/>
        </authorList>
    </citation>
    <scope>NUCLEOTIDE SEQUENCE [LARGE SCALE GENOMIC DNA]</scope>
    <source>
        <strain evidence="4">DSM 17537</strain>
    </source>
</reference>
<dbReference type="Proteomes" id="UP000267368">
    <property type="component" value="Unassembled WGS sequence"/>
</dbReference>
<proteinExistence type="predicted"/>
<organism evidence="3 4">
    <name type="scientific">Slackia faecicanis</name>
    <dbReference type="NCBI Taxonomy" id="255723"/>
    <lineage>
        <taxon>Bacteria</taxon>
        <taxon>Bacillati</taxon>
        <taxon>Actinomycetota</taxon>
        <taxon>Coriobacteriia</taxon>
        <taxon>Eggerthellales</taxon>
        <taxon>Eggerthellaceae</taxon>
        <taxon>Slackia</taxon>
    </lineage>
</organism>
<dbReference type="NCBIfam" id="TIGR01665">
    <property type="entry name" value="put_anti_recept"/>
    <property type="match status" value="1"/>
</dbReference>
<keyword evidence="4" id="KW-1185">Reference proteome</keyword>
<dbReference type="AlphaFoldDB" id="A0A3N0AH78"/>
<sequence>MGARRARGQVRRPVLRRMEGALAVRFMVFDRWGGYQHDLADASAAVHRQQVNSTDELDVSANVPLSKGDRILWNDGEWHEHVVNELDQEHSDGQTMAYVCESSLQWLRYRKIRLFSMKNVTAAEALSHVLEGTVWGVGEVDDFGRRDLVLEQTDVYKAILEIAGTWGCEIRADVGVTHTGVNMRSVSLVKRVGASRGVRFEYGRDIEGIEKTILSDDVITACYGYGCSLDGETDGVKNRLWVYVEGTEEQKNRWGQSDGKGGRVHSEGSFEDSQIKDKAELEKKTREYLATHSAPSVSYKVKGVPAMQMRGVRLGDSVQVVDREFVPELRIEARVGELRRDLLTGETKECSFGTVASVLPDVLTRIYRQVSAVAPAVGAAESAASLAAAADEKATNADKKASDIGKMLTDGQLSIGGSVLKVEKGKIFLDDRELALKGV</sequence>
<gene>
    <name evidence="3" type="ORF">DMP07_04275</name>
</gene>
<evidence type="ECO:0000259" key="2">
    <source>
        <dbReference type="Pfam" id="PF06605"/>
    </source>
</evidence>
<comment type="caution">
    <text evidence="3">The sequence shown here is derived from an EMBL/GenBank/DDBJ whole genome shotgun (WGS) entry which is preliminary data.</text>
</comment>